<evidence type="ECO:0000256" key="3">
    <source>
        <dbReference type="ARBA" id="ARBA00022801"/>
    </source>
</evidence>
<organism evidence="6 7">
    <name type="scientific">Chlamydia serpentis</name>
    <dbReference type="NCBI Taxonomy" id="1967782"/>
    <lineage>
        <taxon>Bacteria</taxon>
        <taxon>Pseudomonadati</taxon>
        <taxon>Chlamydiota</taxon>
        <taxon>Chlamydiia</taxon>
        <taxon>Chlamydiales</taxon>
        <taxon>Chlamydiaceae</taxon>
        <taxon>Chlamydia/Chlamydophila group</taxon>
        <taxon>Chlamydia</taxon>
    </lineage>
</organism>
<dbReference type="KEGG" id="csee:C10C_0218"/>
<dbReference type="InterPro" id="IPR051202">
    <property type="entry name" value="Peptidase_C40"/>
</dbReference>
<evidence type="ECO:0000259" key="5">
    <source>
        <dbReference type="PROSITE" id="PS51935"/>
    </source>
</evidence>
<evidence type="ECO:0000256" key="2">
    <source>
        <dbReference type="ARBA" id="ARBA00022670"/>
    </source>
</evidence>
<dbReference type="PROSITE" id="PS51935">
    <property type="entry name" value="NLPC_P60"/>
    <property type="match status" value="1"/>
</dbReference>
<proteinExistence type="inferred from homology"/>
<dbReference type="GO" id="GO:0006508">
    <property type="term" value="P:proteolysis"/>
    <property type="evidence" value="ECO:0007669"/>
    <property type="project" value="UniProtKB-KW"/>
</dbReference>
<dbReference type="SUPFAM" id="SSF54001">
    <property type="entry name" value="Cysteine proteinases"/>
    <property type="match status" value="1"/>
</dbReference>
<dbReference type="EMBL" id="LT993738">
    <property type="protein sequence ID" value="SPN73396.1"/>
    <property type="molecule type" value="Genomic_DNA"/>
</dbReference>
<evidence type="ECO:0000256" key="4">
    <source>
        <dbReference type="ARBA" id="ARBA00022807"/>
    </source>
</evidence>
<reference evidence="7" key="1">
    <citation type="submission" date="2017-11" db="EMBL/GenBank/DDBJ databases">
        <authorList>
            <person name="Seth-Smith MB H."/>
        </authorList>
    </citation>
    <scope>NUCLEOTIDE SEQUENCE [LARGE SCALE GENOMIC DNA]</scope>
</reference>
<dbReference type="AlphaFoldDB" id="A0A2R8FAR7"/>
<protein>
    <submittedName>
        <fullName evidence="6">Gamma-D-glutamyl-L-lysine endopeptidase,NlpC/P60 family</fullName>
    </submittedName>
</protein>
<sequence length="285" mass="32677">MKHYLSFSPSADFFSEKGSIETQVLFGERILFQGNKCYAYSQLFQDQSSWKPYPGYGFCSTLVPYNPELYITPNVAITSLNAFLDPWNIPLPFGTLLCINSRNTVSFPNHILSYLNSIWGPGIPKCDPQHFRYLKSWSSELALQDAKLFLDLPYLWGGRSVHKSLKNSGLDCSGFMNLLYQAQGYNIPRNSMDQYADCNFITKFENLPPGGLVFLCRQGESRISHVMLKKDSLTLIHASGYSGKIEYFVLERDGRFIDSKFYIFFKKNQRGRAFFGVPKKRKAFL</sequence>
<evidence type="ECO:0000256" key="1">
    <source>
        <dbReference type="ARBA" id="ARBA00007074"/>
    </source>
</evidence>
<dbReference type="PANTHER" id="PTHR47053:SF1">
    <property type="entry name" value="MUREIN DD-ENDOPEPTIDASE MEPH-RELATED"/>
    <property type="match status" value="1"/>
</dbReference>
<dbReference type="Gene3D" id="3.90.1720.10">
    <property type="entry name" value="endopeptidase domain like (from Nostoc punctiforme)"/>
    <property type="match status" value="1"/>
</dbReference>
<dbReference type="RefSeq" id="WP_108896368.1">
    <property type="nucleotide sequence ID" value="NZ_LT993738.1"/>
</dbReference>
<comment type="similarity">
    <text evidence="1">Belongs to the peptidase C40 family.</text>
</comment>
<keyword evidence="2" id="KW-0645">Protease</keyword>
<accession>A0A2R8FAR7</accession>
<dbReference type="Proteomes" id="UP000244926">
    <property type="component" value="Chromosome I"/>
</dbReference>
<gene>
    <name evidence="6" type="primary">ykfC</name>
    <name evidence="6" type="ORF">C10C_0218</name>
</gene>
<dbReference type="GO" id="GO:0008234">
    <property type="term" value="F:cysteine-type peptidase activity"/>
    <property type="evidence" value="ECO:0007669"/>
    <property type="project" value="UniProtKB-KW"/>
</dbReference>
<keyword evidence="7" id="KW-1185">Reference proteome</keyword>
<dbReference type="InterPro" id="IPR038765">
    <property type="entry name" value="Papain-like_cys_pep_sf"/>
</dbReference>
<evidence type="ECO:0000313" key="7">
    <source>
        <dbReference type="Proteomes" id="UP000244926"/>
    </source>
</evidence>
<dbReference type="InterPro" id="IPR000064">
    <property type="entry name" value="NLP_P60_dom"/>
</dbReference>
<dbReference type="PANTHER" id="PTHR47053">
    <property type="entry name" value="MUREIN DD-ENDOPEPTIDASE MEPH-RELATED"/>
    <property type="match status" value="1"/>
</dbReference>
<keyword evidence="3" id="KW-0378">Hydrolase</keyword>
<keyword evidence="4" id="KW-0788">Thiol protease</keyword>
<name>A0A2R8FAR7_9CHLA</name>
<dbReference type="OrthoDB" id="9813368at2"/>
<dbReference type="Pfam" id="PF00877">
    <property type="entry name" value="NLPC_P60"/>
    <property type="match status" value="1"/>
</dbReference>
<feature type="domain" description="NlpC/P60" evidence="5">
    <location>
        <begin position="136"/>
        <end position="268"/>
    </location>
</feature>
<evidence type="ECO:0000313" key="6">
    <source>
        <dbReference type="EMBL" id="SPN73396.1"/>
    </source>
</evidence>